<keyword evidence="2" id="KW-1185">Reference proteome</keyword>
<proteinExistence type="predicted"/>
<dbReference type="Proteomes" id="UP001149400">
    <property type="component" value="Unassembled WGS sequence"/>
</dbReference>
<organism evidence="1 2">
    <name type="scientific">Enterovibrio gelatinilyticus</name>
    <dbReference type="NCBI Taxonomy" id="2899819"/>
    <lineage>
        <taxon>Bacteria</taxon>
        <taxon>Pseudomonadati</taxon>
        <taxon>Pseudomonadota</taxon>
        <taxon>Gammaproteobacteria</taxon>
        <taxon>Vibrionales</taxon>
        <taxon>Vibrionaceae</taxon>
        <taxon>Enterovibrio</taxon>
    </lineage>
</organism>
<dbReference type="RefSeq" id="WP_274164909.1">
    <property type="nucleotide sequence ID" value="NZ_JAJUBC010000013.1"/>
</dbReference>
<protein>
    <submittedName>
        <fullName evidence="1">Uncharacterized protein</fullName>
    </submittedName>
</protein>
<dbReference type="EMBL" id="JAJUBC010000013">
    <property type="protein sequence ID" value="MDD1794069.1"/>
    <property type="molecule type" value="Genomic_DNA"/>
</dbReference>
<evidence type="ECO:0000313" key="1">
    <source>
        <dbReference type="EMBL" id="MDD1794069.1"/>
    </source>
</evidence>
<reference evidence="1" key="1">
    <citation type="submission" date="2021-12" db="EMBL/GenBank/DDBJ databases">
        <title>Enterovibrio ZSDZ35 sp. nov. and Enterovibrio ZSDZ42 sp. nov., isolated from coastal seawater in Qingdao.</title>
        <authorList>
            <person name="Zhang P."/>
        </authorList>
    </citation>
    <scope>NUCLEOTIDE SEQUENCE</scope>
    <source>
        <strain evidence="1">ZSDZ42</strain>
    </source>
</reference>
<evidence type="ECO:0000313" key="2">
    <source>
        <dbReference type="Proteomes" id="UP001149400"/>
    </source>
</evidence>
<name>A0ABT5R221_9GAMM</name>
<comment type="caution">
    <text evidence="1">The sequence shown here is derived from an EMBL/GenBank/DDBJ whole genome shotgun (WGS) entry which is preliminary data.</text>
</comment>
<gene>
    <name evidence="1" type="ORF">LRP50_13080</name>
</gene>
<accession>A0ABT5R221</accession>
<sequence length="50" mass="5172">MKGVIQLIGIIAFCSVLWGCGDSGSTAASTTSTSSLQLPQQLEVVTNEND</sequence>